<evidence type="ECO:0000313" key="3">
    <source>
        <dbReference type="Proteomes" id="UP000053257"/>
    </source>
</evidence>
<accession>A0A0C3SEB7</accession>
<feature type="region of interest" description="Disordered" evidence="1">
    <location>
        <begin position="210"/>
        <end position="253"/>
    </location>
</feature>
<feature type="region of interest" description="Disordered" evidence="1">
    <location>
        <begin position="133"/>
        <end position="159"/>
    </location>
</feature>
<dbReference type="STRING" id="745531.A0A0C3SEB7"/>
<feature type="region of interest" description="Disordered" evidence="1">
    <location>
        <begin position="1"/>
        <end position="115"/>
    </location>
</feature>
<proteinExistence type="predicted"/>
<evidence type="ECO:0000313" key="2">
    <source>
        <dbReference type="EMBL" id="KIP10360.1"/>
    </source>
</evidence>
<dbReference type="OrthoDB" id="2565191at2759"/>
<dbReference type="AlphaFoldDB" id="A0A0C3SEB7"/>
<evidence type="ECO:0000256" key="1">
    <source>
        <dbReference type="SAM" id="MobiDB-lite"/>
    </source>
</evidence>
<feature type="compositionally biased region" description="Polar residues" evidence="1">
    <location>
        <begin position="133"/>
        <end position="145"/>
    </location>
</feature>
<name>A0A0C3SEB7_PHLG1</name>
<feature type="compositionally biased region" description="Basic and acidic residues" evidence="1">
    <location>
        <begin position="67"/>
        <end position="83"/>
    </location>
</feature>
<dbReference type="EMBL" id="KN840455">
    <property type="protein sequence ID" value="KIP10360.1"/>
    <property type="molecule type" value="Genomic_DNA"/>
</dbReference>
<feature type="compositionally biased region" description="Acidic residues" evidence="1">
    <location>
        <begin position="217"/>
        <end position="236"/>
    </location>
</feature>
<reference evidence="2 3" key="1">
    <citation type="journal article" date="2014" name="PLoS Genet.">
        <title>Analysis of the Phlebiopsis gigantea genome, transcriptome and secretome provides insight into its pioneer colonization strategies of wood.</title>
        <authorList>
            <person name="Hori C."/>
            <person name="Ishida T."/>
            <person name="Igarashi K."/>
            <person name="Samejima M."/>
            <person name="Suzuki H."/>
            <person name="Master E."/>
            <person name="Ferreira P."/>
            <person name="Ruiz-Duenas F.J."/>
            <person name="Held B."/>
            <person name="Canessa P."/>
            <person name="Larrondo L.F."/>
            <person name="Schmoll M."/>
            <person name="Druzhinina I.S."/>
            <person name="Kubicek C.P."/>
            <person name="Gaskell J.A."/>
            <person name="Kersten P."/>
            <person name="St John F."/>
            <person name="Glasner J."/>
            <person name="Sabat G."/>
            <person name="Splinter BonDurant S."/>
            <person name="Syed K."/>
            <person name="Yadav J."/>
            <person name="Mgbeahuruike A.C."/>
            <person name="Kovalchuk A."/>
            <person name="Asiegbu F.O."/>
            <person name="Lackner G."/>
            <person name="Hoffmeister D."/>
            <person name="Rencoret J."/>
            <person name="Gutierrez A."/>
            <person name="Sun H."/>
            <person name="Lindquist E."/>
            <person name="Barry K."/>
            <person name="Riley R."/>
            <person name="Grigoriev I.V."/>
            <person name="Henrissat B."/>
            <person name="Kues U."/>
            <person name="Berka R.M."/>
            <person name="Martinez A.T."/>
            <person name="Covert S.F."/>
            <person name="Blanchette R.A."/>
            <person name="Cullen D."/>
        </authorList>
    </citation>
    <scope>NUCLEOTIDE SEQUENCE [LARGE SCALE GENOMIC DNA]</scope>
    <source>
        <strain evidence="2 3">11061_1 CR5-6</strain>
    </source>
</reference>
<organism evidence="2 3">
    <name type="scientific">Phlebiopsis gigantea (strain 11061_1 CR5-6)</name>
    <name type="common">White-rot fungus</name>
    <name type="synonym">Peniophora gigantea</name>
    <dbReference type="NCBI Taxonomy" id="745531"/>
    <lineage>
        <taxon>Eukaryota</taxon>
        <taxon>Fungi</taxon>
        <taxon>Dikarya</taxon>
        <taxon>Basidiomycota</taxon>
        <taxon>Agaricomycotina</taxon>
        <taxon>Agaricomycetes</taxon>
        <taxon>Polyporales</taxon>
        <taxon>Phanerochaetaceae</taxon>
        <taxon>Phlebiopsis</taxon>
    </lineage>
</organism>
<dbReference type="HOGENOM" id="CLU_049346_0_0_1"/>
<protein>
    <submittedName>
        <fullName evidence="2">Uncharacterized protein</fullName>
    </submittedName>
</protein>
<gene>
    <name evidence="2" type="ORF">PHLGIDRAFT_239523</name>
</gene>
<sequence length="281" mass="31581">MSNPKRRSTVHDFATLRLHPDGSRVALLQTNKKSRKSKYTTQDHRGNWIAQDAGGLGRVKTRRAAPKAREEPAKQNDERDEQGARAGPSTLTGDKGKIRALADDGNEGDALKDSRAKKRRLFHEDIGVYASGFPQNISRTQSTTSAHEDAPLKPTAKSKPTSDLLKCIHYFASTYYSEMGQLRDSSKEYRKEKKLRRLARLERQAALETHKFVDGDLQSEEEESESSSSEEDESESDDKSIESKVVKSKRKSRNLRRSLPHVDVDMYKVFDGSALMAIGMV</sequence>
<dbReference type="Proteomes" id="UP000053257">
    <property type="component" value="Unassembled WGS sequence"/>
</dbReference>
<keyword evidence="3" id="KW-1185">Reference proteome</keyword>